<gene>
    <name evidence="4" type="ORF">SAMN05444851_0457</name>
</gene>
<dbReference type="InterPro" id="IPR050109">
    <property type="entry name" value="HTH-type_TetR-like_transc_reg"/>
</dbReference>
<feature type="DNA-binding region" description="H-T-H motif" evidence="2">
    <location>
        <begin position="31"/>
        <end position="50"/>
    </location>
</feature>
<dbReference type="PROSITE" id="PS01081">
    <property type="entry name" value="HTH_TETR_1"/>
    <property type="match status" value="1"/>
</dbReference>
<dbReference type="InterPro" id="IPR001647">
    <property type="entry name" value="HTH_TetR"/>
</dbReference>
<evidence type="ECO:0000259" key="3">
    <source>
        <dbReference type="PROSITE" id="PS50977"/>
    </source>
</evidence>
<dbReference type="GO" id="GO:0000976">
    <property type="term" value="F:transcription cis-regulatory region binding"/>
    <property type="evidence" value="ECO:0007669"/>
    <property type="project" value="TreeGrafter"/>
</dbReference>
<dbReference type="PANTHER" id="PTHR30055:SF201">
    <property type="entry name" value="TRANSCRIPTIONAL REGULATORY PROTEIN"/>
    <property type="match status" value="1"/>
</dbReference>
<reference evidence="4 5" key="1">
    <citation type="submission" date="2016-10" db="EMBL/GenBank/DDBJ databases">
        <authorList>
            <person name="de Groot N.N."/>
        </authorList>
    </citation>
    <scope>NUCLEOTIDE SEQUENCE [LARGE SCALE GENOMIC DNA]</scope>
    <source>
        <strain evidence="4 5">DSM 29439</strain>
    </source>
</reference>
<evidence type="ECO:0000313" key="5">
    <source>
        <dbReference type="Proteomes" id="UP000199650"/>
    </source>
</evidence>
<dbReference type="PRINTS" id="PR00455">
    <property type="entry name" value="HTHTETR"/>
</dbReference>
<protein>
    <submittedName>
        <fullName evidence="4">Transcriptional regulator, TetR family</fullName>
    </submittedName>
</protein>
<dbReference type="Gene3D" id="1.10.357.10">
    <property type="entry name" value="Tetracycline Repressor, domain 2"/>
    <property type="match status" value="1"/>
</dbReference>
<dbReference type="InterPro" id="IPR009057">
    <property type="entry name" value="Homeodomain-like_sf"/>
</dbReference>
<dbReference type="STRING" id="1173584.SAMN05444851_0457"/>
<dbReference type="AlphaFoldDB" id="A0A1I0N076"/>
<dbReference type="EMBL" id="FOJB01000001">
    <property type="protein sequence ID" value="SEV94201.1"/>
    <property type="molecule type" value="Genomic_DNA"/>
</dbReference>
<dbReference type="OrthoDB" id="5293556at2"/>
<dbReference type="PROSITE" id="PS50977">
    <property type="entry name" value="HTH_TETR_2"/>
    <property type="match status" value="1"/>
</dbReference>
<dbReference type="PANTHER" id="PTHR30055">
    <property type="entry name" value="HTH-TYPE TRANSCRIPTIONAL REGULATOR RUTR"/>
    <property type="match status" value="1"/>
</dbReference>
<sequence length="202" mass="22758">MMKRKSTDNRKAEILTATLDLAFEVGPDHVTTGRIAKRLGLTQPAIYKHFPKKEDIWGAVADIICKRITRNAEIGKTQNGTPSDRLRRMIMSHLHLVAEYPALPEIMVTRDPTGRLTETRQRILAAMFGFRDTLIACCEELRAAGQLRDGLRPEDSATLLVGLIQSLVLRLILTRDTGHLLDEGERLLNLQLSLFDREGHQP</sequence>
<dbReference type="RefSeq" id="WP_091427936.1">
    <property type="nucleotide sequence ID" value="NZ_FOJB01000001.1"/>
</dbReference>
<name>A0A1I0N076_9RHOB</name>
<evidence type="ECO:0000256" key="1">
    <source>
        <dbReference type="ARBA" id="ARBA00023125"/>
    </source>
</evidence>
<dbReference type="InterPro" id="IPR036271">
    <property type="entry name" value="Tet_transcr_reg_TetR-rel_C_sf"/>
</dbReference>
<feature type="domain" description="HTH tetR-type" evidence="3">
    <location>
        <begin position="8"/>
        <end position="68"/>
    </location>
</feature>
<dbReference type="SUPFAM" id="SSF46689">
    <property type="entry name" value="Homeodomain-like"/>
    <property type="match status" value="1"/>
</dbReference>
<dbReference type="SUPFAM" id="SSF48498">
    <property type="entry name" value="Tetracyclin repressor-like, C-terminal domain"/>
    <property type="match status" value="1"/>
</dbReference>
<dbReference type="Pfam" id="PF00440">
    <property type="entry name" value="TetR_N"/>
    <property type="match status" value="1"/>
</dbReference>
<keyword evidence="5" id="KW-1185">Reference proteome</keyword>
<evidence type="ECO:0000256" key="2">
    <source>
        <dbReference type="PROSITE-ProRule" id="PRU00335"/>
    </source>
</evidence>
<proteinExistence type="predicted"/>
<accession>A0A1I0N076</accession>
<evidence type="ECO:0000313" key="4">
    <source>
        <dbReference type="EMBL" id="SEV94201.1"/>
    </source>
</evidence>
<dbReference type="InterPro" id="IPR023772">
    <property type="entry name" value="DNA-bd_HTH_TetR-type_CS"/>
</dbReference>
<keyword evidence="1 2" id="KW-0238">DNA-binding</keyword>
<dbReference type="Proteomes" id="UP000199650">
    <property type="component" value="Unassembled WGS sequence"/>
</dbReference>
<organism evidence="4 5">
    <name type="scientific">Aliiroseovarius sediminilitoris</name>
    <dbReference type="NCBI Taxonomy" id="1173584"/>
    <lineage>
        <taxon>Bacteria</taxon>
        <taxon>Pseudomonadati</taxon>
        <taxon>Pseudomonadota</taxon>
        <taxon>Alphaproteobacteria</taxon>
        <taxon>Rhodobacterales</taxon>
        <taxon>Paracoccaceae</taxon>
        <taxon>Aliiroseovarius</taxon>
    </lineage>
</organism>
<dbReference type="GO" id="GO:0003700">
    <property type="term" value="F:DNA-binding transcription factor activity"/>
    <property type="evidence" value="ECO:0007669"/>
    <property type="project" value="TreeGrafter"/>
</dbReference>